<organism evidence="1 2">
    <name type="scientific">Cichorium intybus</name>
    <name type="common">Chicory</name>
    <dbReference type="NCBI Taxonomy" id="13427"/>
    <lineage>
        <taxon>Eukaryota</taxon>
        <taxon>Viridiplantae</taxon>
        <taxon>Streptophyta</taxon>
        <taxon>Embryophyta</taxon>
        <taxon>Tracheophyta</taxon>
        <taxon>Spermatophyta</taxon>
        <taxon>Magnoliopsida</taxon>
        <taxon>eudicotyledons</taxon>
        <taxon>Gunneridae</taxon>
        <taxon>Pentapetalae</taxon>
        <taxon>asterids</taxon>
        <taxon>campanulids</taxon>
        <taxon>Asterales</taxon>
        <taxon>Asteraceae</taxon>
        <taxon>Cichorioideae</taxon>
        <taxon>Cichorieae</taxon>
        <taxon>Cichoriinae</taxon>
        <taxon>Cichorium</taxon>
    </lineage>
</organism>
<reference evidence="2" key="1">
    <citation type="journal article" date="2022" name="Mol. Ecol. Resour.">
        <title>The genomes of chicory, endive, great burdock and yacon provide insights into Asteraceae palaeo-polyploidization history and plant inulin production.</title>
        <authorList>
            <person name="Fan W."/>
            <person name="Wang S."/>
            <person name="Wang H."/>
            <person name="Wang A."/>
            <person name="Jiang F."/>
            <person name="Liu H."/>
            <person name="Zhao H."/>
            <person name="Xu D."/>
            <person name="Zhang Y."/>
        </authorList>
    </citation>
    <scope>NUCLEOTIDE SEQUENCE [LARGE SCALE GENOMIC DNA]</scope>
    <source>
        <strain evidence="2">cv. Punajuju</strain>
    </source>
</reference>
<evidence type="ECO:0000313" key="2">
    <source>
        <dbReference type="Proteomes" id="UP001055811"/>
    </source>
</evidence>
<evidence type="ECO:0000313" key="1">
    <source>
        <dbReference type="EMBL" id="KAI3691262.1"/>
    </source>
</evidence>
<sequence>MSSTVLCSHSSAADLNISKEAVIRSTVNFHRSIWGDRFLTYNEREDQAWEEQQAKELKEEEYSRSTWTAREISWSL</sequence>
<comment type="caution">
    <text evidence="1">The sequence shown here is derived from an EMBL/GenBank/DDBJ whole genome shotgun (WGS) entry which is preliminary data.</text>
</comment>
<accession>A0ACB8Z0E5</accession>
<gene>
    <name evidence="1" type="ORF">L2E82_49526</name>
</gene>
<proteinExistence type="predicted"/>
<dbReference type="Proteomes" id="UP001055811">
    <property type="component" value="Linkage Group LG09"/>
</dbReference>
<keyword evidence="2" id="KW-1185">Reference proteome</keyword>
<name>A0ACB8Z0E5_CICIN</name>
<reference evidence="1 2" key="2">
    <citation type="journal article" date="2022" name="Mol. Ecol. Resour.">
        <title>The genomes of chicory, endive, great burdock and yacon provide insights into Asteraceae paleo-polyploidization history and plant inulin production.</title>
        <authorList>
            <person name="Fan W."/>
            <person name="Wang S."/>
            <person name="Wang H."/>
            <person name="Wang A."/>
            <person name="Jiang F."/>
            <person name="Liu H."/>
            <person name="Zhao H."/>
            <person name="Xu D."/>
            <person name="Zhang Y."/>
        </authorList>
    </citation>
    <scope>NUCLEOTIDE SEQUENCE [LARGE SCALE GENOMIC DNA]</scope>
    <source>
        <strain evidence="2">cv. Punajuju</strain>
        <tissue evidence="1">Leaves</tissue>
    </source>
</reference>
<dbReference type="EMBL" id="CM042017">
    <property type="protein sequence ID" value="KAI3691262.1"/>
    <property type="molecule type" value="Genomic_DNA"/>
</dbReference>
<protein>
    <submittedName>
        <fullName evidence="1">Uncharacterized protein</fullName>
    </submittedName>
</protein>